<feature type="compositionally biased region" description="Gly residues" evidence="7">
    <location>
        <begin position="1025"/>
        <end position="1042"/>
    </location>
</feature>
<feature type="domain" description="Zn(2)-C6 fungal-type" evidence="8">
    <location>
        <begin position="145"/>
        <end position="175"/>
    </location>
</feature>
<feature type="region of interest" description="Disordered" evidence="7">
    <location>
        <begin position="807"/>
        <end position="860"/>
    </location>
</feature>
<feature type="compositionally biased region" description="Low complexity" evidence="7">
    <location>
        <begin position="809"/>
        <end position="827"/>
    </location>
</feature>
<dbReference type="InterPro" id="IPR007219">
    <property type="entry name" value="XnlR_reg_dom"/>
</dbReference>
<feature type="compositionally biased region" description="Polar residues" evidence="7">
    <location>
        <begin position="275"/>
        <end position="285"/>
    </location>
</feature>
<evidence type="ECO:0000256" key="6">
    <source>
        <dbReference type="ARBA" id="ARBA00023242"/>
    </source>
</evidence>
<evidence type="ECO:0000256" key="1">
    <source>
        <dbReference type="ARBA" id="ARBA00004123"/>
    </source>
</evidence>
<keyword evidence="10" id="KW-1185">Reference proteome</keyword>
<evidence type="ECO:0000256" key="5">
    <source>
        <dbReference type="ARBA" id="ARBA00023163"/>
    </source>
</evidence>
<dbReference type="GO" id="GO:0003677">
    <property type="term" value="F:DNA binding"/>
    <property type="evidence" value="ECO:0007669"/>
    <property type="project" value="InterPro"/>
</dbReference>
<keyword evidence="5" id="KW-0804">Transcription</keyword>
<feature type="compositionally biased region" description="Low complexity" evidence="7">
    <location>
        <begin position="838"/>
        <end position="860"/>
    </location>
</feature>
<feature type="region of interest" description="Disordered" evidence="7">
    <location>
        <begin position="220"/>
        <end position="242"/>
    </location>
</feature>
<evidence type="ECO:0000256" key="3">
    <source>
        <dbReference type="ARBA" id="ARBA00023015"/>
    </source>
</evidence>
<evidence type="ECO:0000313" key="10">
    <source>
        <dbReference type="Proteomes" id="UP000799767"/>
    </source>
</evidence>
<dbReference type="GO" id="GO:0005634">
    <property type="term" value="C:nucleus"/>
    <property type="evidence" value="ECO:0007669"/>
    <property type="project" value="UniProtKB-SubCell"/>
</dbReference>
<comment type="subcellular location">
    <subcellularLocation>
        <location evidence="1">Nucleus</location>
    </subcellularLocation>
</comment>
<dbReference type="GeneID" id="54473020"/>
<dbReference type="PRINTS" id="PR00755">
    <property type="entry name" value="AFLATOXINBRP"/>
</dbReference>
<feature type="region of interest" description="Disordered" evidence="7">
    <location>
        <begin position="43"/>
        <end position="135"/>
    </location>
</feature>
<feature type="region of interest" description="Disordered" evidence="7">
    <location>
        <begin position="258"/>
        <end position="285"/>
    </location>
</feature>
<feature type="compositionally biased region" description="Polar residues" evidence="7">
    <location>
        <begin position="102"/>
        <end position="111"/>
    </location>
</feature>
<feature type="region of interest" description="Disordered" evidence="7">
    <location>
        <begin position="1007"/>
        <end position="1052"/>
    </location>
</feature>
<dbReference type="GO" id="GO:0006351">
    <property type="term" value="P:DNA-templated transcription"/>
    <property type="evidence" value="ECO:0007669"/>
    <property type="project" value="InterPro"/>
</dbReference>
<feature type="compositionally biased region" description="Basic and acidic residues" evidence="7">
    <location>
        <begin position="260"/>
        <end position="274"/>
    </location>
</feature>
<keyword evidence="6" id="KW-0539">Nucleus</keyword>
<organism evidence="9 10">
    <name type="scientific">Neohortaea acidophila</name>
    <dbReference type="NCBI Taxonomy" id="245834"/>
    <lineage>
        <taxon>Eukaryota</taxon>
        <taxon>Fungi</taxon>
        <taxon>Dikarya</taxon>
        <taxon>Ascomycota</taxon>
        <taxon>Pezizomycotina</taxon>
        <taxon>Dothideomycetes</taxon>
        <taxon>Dothideomycetidae</taxon>
        <taxon>Mycosphaerellales</taxon>
        <taxon>Teratosphaeriaceae</taxon>
        <taxon>Neohortaea</taxon>
    </lineage>
</organism>
<dbReference type="CDD" id="cd00067">
    <property type="entry name" value="GAL4"/>
    <property type="match status" value="1"/>
</dbReference>
<dbReference type="Pfam" id="PF00172">
    <property type="entry name" value="Zn_clus"/>
    <property type="match status" value="1"/>
</dbReference>
<sequence>MQTPGFDGSQGGSEIDFGTPLSLGGIDAMIRAGDGANLASYPAQQIGMGHGHPSTLDPALHSQNPLASGQRQQGFAGNGRQGRMGESENTSPDMDMDMFDGTENNDASAQRRQSENADGADGELRPSWSELKTKAGKERKRLPLACIACRRKKIRCSGEKPACKHCLRSRIPCVYKVTTRKAAPRTDYMAMLDKRLKRMEERVIKVIPKEEQGIVLSTGRATLKPPLPPAPSKGTNASKKRMAETAFADELNQWAASKDVLPDRKTPTTAEPDKGSSQAQAQASDEYNLLREGADKLPSRELQEHLSEVFFDSVYCQSYPLLHKPSFMRKLAQGQVAPVLMLAVCAMSARFSTHPAFRSEQPAFLRGETWASAAREIALKRYDTPNITILIVYLILGLHEFGTCQGGRSWMFGGMAQRMAYALQLHKDLDHDPKTRNAAEKSELTFTDREIRRRTMWSCFLMDRFNSSGTERPIFISEQYIRAQLPIKESYFQMEITGPTEDLEGNVPNPVEPSTGQVSNAKDNMGVTAYLIRLVAIWGRLINYMNLGGQQLDEHPMWDAQSKFHQIKQAVKDWRDALPASMEYTPENLQNHASEKIANQFLFLHLVHNQIVLFINRFALPTPGSKARPPKEMPAEFLSEAKKTALEAANQISKLVHEAMDYQVVAPFAGYCAFYSSTVHIYGAFSNNAALEALSKQNLACNIKYLTKMKKYWGMFHFVTENLRDLYRRHADAAKPGSKGGVGGAAPKDNNGDQTIFQYGDWFDRYPHGVSGTDYEEPSAETKKEPGADAVLGQKSDLQTVEEFFSKMSPPSAAAAQKDAQQQQPQSRKMAKKRQTKAQSKPSQDSQAAAAAPTAPHGAASNDEMQAFASSLPDFTQPSTGFGMPSQQQQQLMGTMPSHQQFLSQLDRQIVLDSYAGLDNYTSHPMLGLGGQQQQPQPQQLDDLGNFDFAGLAPTDSISPEGAGGGNLFPDTSMAWFMPFNMEPPPAAGGEDGGNLFAGTNFDWSPFGNPGAELQGTGLTPGVDLGVGGEPGGPTDGAGRAGGHLDVLEDLR</sequence>
<dbReference type="GO" id="GO:0008270">
    <property type="term" value="F:zinc ion binding"/>
    <property type="evidence" value="ECO:0007669"/>
    <property type="project" value="InterPro"/>
</dbReference>
<dbReference type="InterPro" id="IPR001138">
    <property type="entry name" value="Zn2Cys6_DnaBD"/>
</dbReference>
<feature type="region of interest" description="Disordered" evidence="7">
    <location>
        <begin position="770"/>
        <end position="793"/>
    </location>
</feature>
<protein>
    <submittedName>
        <fullName evidence="9">Fungal-specific transcription factor domain-containing protein</fullName>
    </submittedName>
</protein>
<dbReference type="OrthoDB" id="39175at2759"/>
<evidence type="ECO:0000256" key="7">
    <source>
        <dbReference type="SAM" id="MobiDB-lite"/>
    </source>
</evidence>
<keyword evidence="3" id="KW-0805">Transcription regulation</keyword>
<feature type="compositionally biased region" description="Polar residues" evidence="7">
    <location>
        <begin position="61"/>
        <end position="75"/>
    </location>
</feature>
<dbReference type="SUPFAM" id="SSF57701">
    <property type="entry name" value="Zn2/Cys6 DNA-binding domain"/>
    <property type="match status" value="1"/>
</dbReference>
<dbReference type="Pfam" id="PF04082">
    <property type="entry name" value="Fungal_trans"/>
    <property type="match status" value="1"/>
</dbReference>
<dbReference type="RefSeq" id="XP_033590755.1">
    <property type="nucleotide sequence ID" value="XM_033732018.1"/>
</dbReference>
<evidence type="ECO:0000256" key="2">
    <source>
        <dbReference type="ARBA" id="ARBA00022723"/>
    </source>
</evidence>
<feature type="region of interest" description="Disordered" evidence="7">
    <location>
        <begin position="872"/>
        <end position="898"/>
    </location>
</feature>
<dbReference type="SMART" id="SM00906">
    <property type="entry name" value="Fungal_trans"/>
    <property type="match status" value="1"/>
</dbReference>
<evidence type="ECO:0000259" key="8">
    <source>
        <dbReference type="PROSITE" id="PS50048"/>
    </source>
</evidence>
<evidence type="ECO:0000313" key="9">
    <source>
        <dbReference type="EMBL" id="KAF2484185.1"/>
    </source>
</evidence>
<gene>
    <name evidence="9" type="ORF">BDY17DRAFT_278710</name>
</gene>
<dbReference type="Gene3D" id="4.10.240.10">
    <property type="entry name" value="Zn(2)-C6 fungal-type DNA-binding domain"/>
    <property type="match status" value="1"/>
</dbReference>
<dbReference type="PROSITE" id="PS00463">
    <property type="entry name" value="ZN2_CY6_FUNGAL_1"/>
    <property type="match status" value="1"/>
</dbReference>
<proteinExistence type="predicted"/>
<dbReference type="PROSITE" id="PS50048">
    <property type="entry name" value="ZN2_CY6_FUNGAL_2"/>
    <property type="match status" value="1"/>
</dbReference>
<dbReference type="CDD" id="cd12148">
    <property type="entry name" value="fungal_TF_MHR"/>
    <property type="match status" value="1"/>
</dbReference>
<dbReference type="PANTHER" id="PTHR47338">
    <property type="entry name" value="ZN(II)2CYS6 TRANSCRIPTION FACTOR (EUROFUNG)-RELATED"/>
    <property type="match status" value="1"/>
</dbReference>
<evidence type="ECO:0000256" key="4">
    <source>
        <dbReference type="ARBA" id="ARBA00023026"/>
    </source>
</evidence>
<dbReference type="Proteomes" id="UP000799767">
    <property type="component" value="Unassembled WGS sequence"/>
</dbReference>
<dbReference type="InterPro" id="IPR036864">
    <property type="entry name" value="Zn2-C6_fun-type_DNA-bd_sf"/>
</dbReference>
<dbReference type="AlphaFoldDB" id="A0A6A6PW33"/>
<reference evidence="9" key="1">
    <citation type="journal article" date="2020" name="Stud. Mycol.">
        <title>101 Dothideomycetes genomes: a test case for predicting lifestyles and emergence of pathogens.</title>
        <authorList>
            <person name="Haridas S."/>
            <person name="Albert R."/>
            <person name="Binder M."/>
            <person name="Bloem J."/>
            <person name="Labutti K."/>
            <person name="Salamov A."/>
            <person name="Andreopoulos B."/>
            <person name="Baker S."/>
            <person name="Barry K."/>
            <person name="Bills G."/>
            <person name="Bluhm B."/>
            <person name="Cannon C."/>
            <person name="Castanera R."/>
            <person name="Culley D."/>
            <person name="Daum C."/>
            <person name="Ezra D."/>
            <person name="Gonzalez J."/>
            <person name="Henrissat B."/>
            <person name="Kuo A."/>
            <person name="Liang C."/>
            <person name="Lipzen A."/>
            <person name="Lutzoni F."/>
            <person name="Magnuson J."/>
            <person name="Mondo S."/>
            <person name="Nolan M."/>
            <person name="Ohm R."/>
            <person name="Pangilinan J."/>
            <person name="Park H.-J."/>
            <person name="Ramirez L."/>
            <person name="Alfaro M."/>
            <person name="Sun H."/>
            <person name="Tritt A."/>
            <person name="Yoshinaga Y."/>
            <person name="Zwiers L.-H."/>
            <person name="Turgeon B."/>
            <person name="Goodwin S."/>
            <person name="Spatafora J."/>
            <person name="Crous P."/>
            <person name="Grigoriev I."/>
        </authorList>
    </citation>
    <scope>NUCLEOTIDE SEQUENCE</scope>
    <source>
        <strain evidence="9">CBS 113389</strain>
    </source>
</reference>
<dbReference type="InterPro" id="IPR050815">
    <property type="entry name" value="TF_fung"/>
</dbReference>
<keyword evidence="2" id="KW-0479">Metal-binding</keyword>
<dbReference type="PANTHER" id="PTHR47338:SF27">
    <property type="entry name" value="ZN(II)2CYS6 TRANSCRIPTION FACTOR (EUROFUNG)"/>
    <property type="match status" value="1"/>
</dbReference>
<keyword evidence="4" id="KW-0843">Virulence</keyword>
<dbReference type="EMBL" id="MU001634">
    <property type="protein sequence ID" value="KAF2484185.1"/>
    <property type="molecule type" value="Genomic_DNA"/>
</dbReference>
<accession>A0A6A6PW33</accession>
<feature type="compositionally biased region" description="Polar residues" evidence="7">
    <location>
        <begin position="873"/>
        <end position="898"/>
    </location>
</feature>
<dbReference type="GO" id="GO:0000981">
    <property type="term" value="F:DNA-binding transcription factor activity, RNA polymerase II-specific"/>
    <property type="evidence" value="ECO:0007669"/>
    <property type="project" value="InterPro"/>
</dbReference>
<name>A0A6A6PW33_9PEZI</name>
<dbReference type="SMART" id="SM00066">
    <property type="entry name" value="GAL4"/>
    <property type="match status" value="1"/>
</dbReference>